<dbReference type="Proteomes" id="UP000676336">
    <property type="component" value="Unassembled WGS sequence"/>
</dbReference>
<sequence length="62" mass="7847">VSLHLWRRSHEYYFIDLLAELNRYRQKIDYLAVTSSHRNYYQQEFKKEETEQERWSLNNPPR</sequence>
<feature type="non-terminal residue" evidence="1">
    <location>
        <position position="62"/>
    </location>
</feature>
<protein>
    <submittedName>
        <fullName evidence="1">Uncharacterized protein</fullName>
    </submittedName>
</protein>
<name>A0A8S3D5B5_9BILA</name>
<evidence type="ECO:0000313" key="2">
    <source>
        <dbReference type="Proteomes" id="UP000676336"/>
    </source>
</evidence>
<gene>
    <name evidence="1" type="ORF">SMN809_LOCUS54079</name>
</gene>
<reference evidence="1" key="1">
    <citation type="submission" date="2021-02" db="EMBL/GenBank/DDBJ databases">
        <authorList>
            <person name="Nowell W R."/>
        </authorList>
    </citation>
    <scope>NUCLEOTIDE SEQUENCE</scope>
</reference>
<organism evidence="1 2">
    <name type="scientific">Rotaria magnacalcarata</name>
    <dbReference type="NCBI Taxonomy" id="392030"/>
    <lineage>
        <taxon>Eukaryota</taxon>
        <taxon>Metazoa</taxon>
        <taxon>Spiralia</taxon>
        <taxon>Gnathifera</taxon>
        <taxon>Rotifera</taxon>
        <taxon>Eurotatoria</taxon>
        <taxon>Bdelloidea</taxon>
        <taxon>Philodinida</taxon>
        <taxon>Philodinidae</taxon>
        <taxon>Rotaria</taxon>
    </lineage>
</organism>
<proteinExistence type="predicted"/>
<evidence type="ECO:0000313" key="1">
    <source>
        <dbReference type="EMBL" id="CAF4950161.1"/>
    </source>
</evidence>
<dbReference type="EMBL" id="CAJOBI010187598">
    <property type="protein sequence ID" value="CAF4950161.1"/>
    <property type="molecule type" value="Genomic_DNA"/>
</dbReference>
<feature type="non-terminal residue" evidence="1">
    <location>
        <position position="1"/>
    </location>
</feature>
<comment type="caution">
    <text evidence="1">The sequence shown here is derived from an EMBL/GenBank/DDBJ whole genome shotgun (WGS) entry which is preliminary data.</text>
</comment>
<accession>A0A8S3D5B5</accession>
<dbReference type="AlphaFoldDB" id="A0A8S3D5B5"/>